<dbReference type="RefSeq" id="WP_183693576.1">
    <property type="nucleotide sequence ID" value="NZ_JACICA010000001.1"/>
</dbReference>
<dbReference type="InterPro" id="IPR012349">
    <property type="entry name" value="Split_barrel_FMN-bd"/>
</dbReference>
<protein>
    <submittedName>
        <fullName evidence="3">Flavin reductase (DIM6/NTAB) family NADH-FMN oxidoreductase RutF</fullName>
    </submittedName>
</protein>
<dbReference type="GO" id="GO:0016646">
    <property type="term" value="F:oxidoreductase activity, acting on the CH-NH group of donors, NAD or NADP as acceptor"/>
    <property type="evidence" value="ECO:0007669"/>
    <property type="project" value="UniProtKB-ARBA"/>
</dbReference>
<dbReference type="PANTHER" id="PTHR43567:SF5">
    <property type="entry name" value="HYPOTHETICAL CYTOSOLIC PROTEIN"/>
    <property type="match status" value="1"/>
</dbReference>
<evidence type="ECO:0000259" key="2">
    <source>
        <dbReference type="Pfam" id="PF01613"/>
    </source>
</evidence>
<accession>A0A7W5UHY1</accession>
<dbReference type="InterPro" id="IPR052174">
    <property type="entry name" value="Flavoredoxin"/>
</dbReference>
<evidence type="ECO:0000313" key="4">
    <source>
        <dbReference type="Proteomes" id="UP000541425"/>
    </source>
</evidence>
<dbReference type="Pfam" id="PF01613">
    <property type="entry name" value="Flavin_Reduct"/>
    <property type="match status" value="1"/>
</dbReference>
<comment type="caution">
    <text evidence="3">The sequence shown here is derived from an EMBL/GenBank/DDBJ whole genome shotgun (WGS) entry which is preliminary data.</text>
</comment>
<comment type="similarity">
    <text evidence="1">Belongs to the flavoredoxin family.</text>
</comment>
<feature type="domain" description="Flavin reductase like" evidence="2">
    <location>
        <begin position="23"/>
        <end position="129"/>
    </location>
</feature>
<gene>
    <name evidence="3" type="ORF">FHS60_000125</name>
</gene>
<organism evidence="3 4">
    <name type="scientific">Alloprevotella rava</name>
    <dbReference type="NCBI Taxonomy" id="671218"/>
    <lineage>
        <taxon>Bacteria</taxon>
        <taxon>Pseudomonadati</taxon>
        <taxon>Bacteroidota</taxon>
        <taxon>Bacteroidia</taxon>
        <taxon>Bacteroidales</taxon>
        <taxon>Prevotellaceae</taxon>
        <taxon>Alloprevotella</taxon>
    </lineage>
</organism>
<proteinExistence type="inferred from homology"/>
<dbReference type="SUPFAM" id="SSF50475">
    <property type="entry name" value="FMN-binding split barrel"/>
    <property type="match status" value="1"/>
</dbReference>
<sequence length="174" mass="19759">MQQIDITELGKENVFELIGKEWGLVTAGTLDDFNMMTVSWGTLGELWGKHVAIVFIRPERYTHDFVEQQNRLTLAFLGEAGRAAHKVCGSKSGRDLDKAEATGLKPLVLTDDAVTFEQARLTLVCRKMYKGQFEPEKFLDKEQLERWYNDRPGGGLHDVYFLEIEAAYKGEISL</sequence>
<dbReference type="PANTHER" id="PTHR43567">
    <property type="entry name" value="FLAVOREDOXIN-RELATED-RELATED"/>
    <property type="match status" value="1"/>
</dbReference>
<dbReference type="GO" id="GO:0010181">
    <property type="term" value="F:FMN binding"/>
    <property type="evidence" value="ECO:0007669"/>
    <property type="project" value="InterPro"/>
</dbReference>
<dbReference type="EMBL" id="JACICA010000001">
    <property type="protein sequence ID" value="MBB3701683.1"/>
    <property type="molecule type" value="Genomic_DNA"/>
</dbReference>
<dbReference type="Gene3D" id="2.30.110.10">
    <property type="entry name" value="Electron Transport, Fmn-binding Protein, Chain A"/>
    <property type="match status" value="1"/>
</dbReference>
<dbReference type="InterPro" id="IPR002563">
    <property type="entry name" value="Flavin_Rdtase-like_dom"/>
</dbReference>
<evidence type="ECO:0000256" key="1">
    <source>
        <dbReference type="ARBA" id="ARBA00038054"/>
    </source>
</evidence>
<evidence type="ECO:0000313" key="3">
    <source>
        <dbReference type="EMBL" id="MBB3701683.1"/>
    </source>
</evidence>
<reference evidence="3 4" key="1">
    <citation type="submission" date="2020-08" db="EMBL/GenBank/DDBJ databases">
        <title>Genomic Encyclopedia of Type Strains, Phase IV (KMG-IV): sequencing the most valuable type-strain genomes for metagenomic binning, comparative biology and taxonomic classification.</title>
        <authorList>
            <person name="Goeker M."/>
        </authorList>
    </citation>
    <scope>NUCLEOTIDE SEQUENCE [LARGE SCALE GENOMIC DNA]</scope>
    <source>
        <strain evidence="3 4">DSM 22548</strain>
    </source>
</reference>
<dbReference type="AlphaFoldDB" id="A0A7W5UHY1"/>
<dbReference type="Proteomes" id="UP000541425">
    <property type="component" value="Unassembled WGS sequence"/>
</dbReference>
<name>A0A7W5UHY1_9BACT</name>